<accession>A0A4Q0P397</accession>
<dbReference type="InterPro" id="IPR053145">
    <property type="entry name" value="AB_hydrolase_Est10"/>
</dbReference>
<sequence>MKILVFILVIFIGEFAQGQEIIESDVRINTFVNGTLLQPKNAQDTIAIIIGGSGPTDRNGNQRTSQNNSLKKLAQGLSNDGIATFRYDKRIFALIQQNALVEEKISFDDFVNDAIAVIDYFNTRGFSTIILVGHSQGALIATLAAQKRDVDKLVCIAGAGQTIDKVIVDQLALQAPGLVDNATQAFADLKEKGKSEKFNIGLISIFRPSVQPFMKTWMRYDPATELSKISVPILLVNGSKDLQVNEKEGEILKNSNPKAKSIHVKDMNHVLKIIEGDDLENSKSYNESYRPVATELIEHLVTFIKS</sequence>
<comment type="caution">
    <text evidence="2">The sequence shown here is derived from an EMBL/GenBank/DDBJ whole genome shotgun (WGS) entry which is preliminary data.</text>
</comment>
<dbReference type="RefSeq" id="WP_128758798.1">
    <property type="nucleotide sequence ID" value="NZ_QOVM01000008.1"/>
</dbReference>
<dbReference type="Gene3D" id="3.40.50.1820">
    <property type="entry name" value="alpha/beta hydrolase"/>
    <property type="match status" value="1"/>
</dbReference>
<dbReference type="AlphaFoldDB" id="A0A4Q0P397"/>
<organism evidence="2 3">
    <name type="scientific">Leeuwenhoekiella aequorea</name>
    <dbReference type="NCBI Taxonomy" id="283736"/>
    <lineage>
        <taxon>Bacteria</taxon>
        <taxon>Pseudomonadati</taxon>
        <taxon>Bacteroidota</taxon>
        <taxon>Flavobacteriia</taxon>
        <taxon>Flavobacteriales</taxon>
        <taxon>Flavobacteriaceae</taxon>
        <taxon>Leeuwenhoekiella</taxon>
    </lineage>
</organism>
<dbReference type="InterPro" id="IPR029058">
    <property type="entry name" value="AB_hydrolase_fold"/>
</dbReference>
<dbReference type="GO" id="GO:0052689">
    <property type="term" value="F:carboxylic ester hydrolase activity"/>
    <property type="evidence" value="ECO:0007669"/>
    <property type="project" value="TreeGrafter"/>
</dbReference>
<dbReference type="PANTHER" id="PTHR43265:SF1">
    <property type="entry name" value="ESTERASE ESTD"/>
    <property type="match status" value="1"/>
</dbReference>
<proteinExistence type="predicted"/>
<dbReference type="Proteomes" id="UP000289238">
    <property type="component" value="Unassembled WGS sequence"/>
</dbReference>
<evidence type="ECO:0000313" key="2">
    <source>
        <dbReference type="EMBL" id="RXG20508.1"/>
    </source>
</evidence>
<dbReference type="Pfam" id="PF12146">
    <property type="entry name" value="Hydrolase_4"/>
    <property type="match status" value="1"/>
</dbReference>
<dbReference type="EMBL" id="QOVM01000008">
    <property type="protein sequence ID" value="RXG20508.1"/>
    <property type="molecule type" value="Genomic_DNA"/>
</dbReference>
<keyword evidence="3" id="KW-1185">Reference proteome</keyword>
<protein>
    <recommendedName>
        <fullName evidence="1">Serine aminopeptidase S33 domain-containing protein</fullName>
    </recommendedName>
</protein>
<evidence type="ECO:0000313" key="3">
    <source>
        <dbReference type="Proteomes" id="UP000289238"/>
    </source>
</evidence>
<reference evidence="2 3" key="1">
    <citation type="submission" date="2018-07" db="EMBL/GenBank/DDBJ databases">
        <title>Leeuwenhoekiella genomics.</title>
        <authorList>
            <person name="Tahon G."/>
            <person name="Willems A."/>
        </authorList>
    </citation>
    <scope>NUCLEOTIDE SEQUENCE [LARGE SCALE GENOMIC DNA]</scope>
    <source>
        <strain evidence="2 3">LMG 22550</strain>
    </source>
</reference>
<name>A0A4Q0P397_9FLAO</name>
<dbReference type="InterPro" id="IPR022742">
    <property type="entry name" value="Hydrolase_4"/>
</dbReference>
<feature type="domain" description="Serine aminopeptidase S33" evidence="1">
    <location>
        <begin position="69"/>
        <end position="168"/>
    </location>
</feature>
<dbReference type="OrthoDB" id="9809549at2"/>
<evidence type="ECO:0000259" key="1">
    <source>
        <dbReference type="Pfam" id="PF12146"/>
    </source>
</evidence>
<gene>
    <name evidence="2" type="ORF">DSM00_3058</name>
</gene>
<dbReference type="PANTHER" id="PTHR43265">
    <property type="entry name" value="ESTERASE ESTD"/>
    <property type="match status" value="1"/>
</dbReference>
<dbReference type="SUPFAM" id="SSF53474">
    <property type="entry name" value="alpha/beta-Hydrolases"/>
    <property type="match status" value="1"/>
</dbReference>